<evidence type="ECO:0000256" key="1">
    <source>
        <dbReference type="SAM" id="MobiDB-lite"/>
    </source>
</evidence>
<evidence type="ECO:0000313" key="3">
    <source>
        <dbReference type="Proteomes" id="UP000198775"/>
    </source>
</evidence>
<reference evidence="3" key="1">
    <citation type="submission" date="2016-10" db="EMBL/GenBank/DDBJ databases">
        <authorList>
            <person name="Varghese N."/>
            <person name="Submissions S."/>
        </authorList>
    </citation>
    <scope>NUCLEOTIDE SEQUENCE [LARGE SCALE GENOMIC DNA]</scope>
    <source>
        <strain evidence="3">IBRC-M 10043</strain>
    </source>
</reference>
<dbReference type="AlphaFoldDB" id="A0A1H8SI93"/>
<dbReference type="Proteomes" id="UP000198775">
    <property type="component" value="Unassembled WGS sequence"/>
</dbReference>
<organism evidence="2 3">
    <name type="scientific">Halorientalis persicus</name>
    <dbReference type="NCBI Taxonomy" id="1367881"/>
    <lineage>
        <taxon>Archaea</taxon>
        <taxon>Methanobacteriati</taxon>
        <taxon>Methanobacteriota</taxon>
        <taxon>Stenosarchaea group</taxon>
        <taxon>Halobacteria</taxon>
        <taxon>Halobacteriales</taxon>
        <taxon>Haloarculaceae</taxon>
        <taxon>Halorientalis</taxon>
    </lineage>
</organism>
<protein>
    <submittedName>
        <fullName evidence="2">Uncharacterized protein</fullName>
    </submittedName>
</protein>
<keyword evidence="3" id="KW-1185">Reference proteome</keyword>
<name>A0A1H8SI93_9EURY</name>
<gene>
    <name evidence="2" type="ORF">SAMN05216388_101941</name>
</gene>
<sequence>MQGRLTDSEWERITEFARTPMHERTPEQLVPEDTDVGNAPGEDE</sequence>
<feature type="region of interest" description="Disordered" evidence="1">
    <location>
        <begin position="18"/>
        <end position="44"/>
    </location>
</feature>
<proteinExistence type="predicted"/>
<dbReference type="EMBL" id="FOCX01000019">
    <property type="protein sequence ID" value="SEO78287.1"/>
    <property type="molecule type" value="Genomic_DNA"/>
</dbReference>
<accession>A0A1H8SI93</accession>
<feature type="compositionally biased region" description="Acidic residues" evidence="1">
    <location>
        <begin position="30"/>
        <end position="44"/>
    </location>
</feature>
<dbReference type="RefSeq" id="WP_280141409.1">
    <property type="nucleotide sequence ID" value="NZ_FOCX01000019.1"/>
</dbReference>
<evidence type="ECO:0000313" key="2">
    <source>
        <dbReference type="EMBL" id="SEO78287.1"/>
    </source>
</evidence>